<dbReference type="EMBL" id="CM051396">
    <property type="protein sequence ID" value="KAJ4723986.1"/>
    <property type="molecule type" value="Genomic_DNA"/>
</dbReference>
<reference evidence="1 2" key="1">
    <citation type="journal article" date="2023" name="Science">
        <title>Complex scaffold remodeling in plant triterpene biosynthesis.</title>
        <authorList>
            <person name="De La Pena R."/>
            <person name="Hodgson H."/>
            <person name="Liu J.C."/>
            <person name="Stephenson M.J."/>
            <person name="Martin A.C."/>
            <person name="Owen C."/>
            <person name="Harkess A."/>
            <person name="Leebens-Mack J."/>
            <person name="Jimenez L.E."/>
            <person name="Osbourn A."/>
            <person name="Sattely E.S."/>
        </authorList>
    </citation>
    <scope>NUCLEOTIDE SEQUENCE [LARGE SCALE GENOMIC DNA]</scope>
    <source>
        <strain evidence="2">cv. JPN11</strain>
        <tissue evidence="1">Leaf</tissue>
    </source>
</reference>
<evidence type="ECO:0000313" key="1">
    <source>
        <dbReference type="EMBL" id="KAJ4723986.1"/>
    </source>
</evidence>
<comment type="caution">
    <text evidence="1">The sequence shown here is derived from an EMBL/GenBank/DDBJ whole genome shotgun (WGS) entry which is preliminary data.</text>
</comment>
<dbReference type="Proteomes" id="UP001164539">
    <property type="component" value="Chromosome 3"/>
</dbReference>
<organism evidence="1 2">
    <name type="scientific">Melia azedarach</name>
    <name type="common">Chinaberry tree</name>
    <dbReference type="NCBI Taxonomy" id="155640"/>
    <lineage>
        <taxon>Eukaryota</taxon>
        <taxon>Viridiplantae</taxon>
        <taxon>Streptophyta</taxon>
        <taxon>Embryophyta</taxon>
        <taxon>Tracheophyta</taxon>
        <taxon>Spermatophyta</taxon>
        <taxon>Magnoliopsida</taxon>
        <taxon>eudicotyledons</taxon>
        <taxon>Gunneridae</taxon>
        <taxon>Pentapetalae</taxon>
        <taxon>rosids</taxon>
        <taxon>malvids</taxon>
        <taxon>Sapindales</taxon>
        <taxon>Meliaceae</taxon>
        <taxon>Melia</taxon>
    </lineage>
</organism>
<evidence type="ECO:0000313" key="2">
    <source>
        <dbReference type="Proteomes" id="UP001164539"/>
    </source>
</evidence>
<proteinExistence type="predicted"/>
<accession>A0ACC1YKJ8</accession>
<name>A0ACC1YKJ8_MELAZ</name>
<protein>
    <submittedName>
        <fullName evidence="1">Ribosome biogenesis protein BMS1-like</fullName>
    </submittedName>
</protein>
<sequence length="342" mass="38511">KKKGLRDREKLFYAPMYGLGDLLYDKGAVYININDHFVQFSKVDDESGKTTLKGKGEDVGETLVKSLQNTKYAVDEKLEKSFISLFSRKPNPSVVPNNAKDTDEDAEDIQDKEYQTGEETNADGLGEKFVAKDLDNSQSSDGDGDAEKAIFGNAVDRGDLKDSDEEHEDDDEDEDDDDNDVDNQSLSGSDFSEEGDDEKIDDGLGNISKWKESLLERTVSRQSMNLMQLVYGKLTSTSAISSKEVQDSSEDEESDDNEFFKPKGEGNKKLREGLDSGNVDTDDCSKFKNYEDLKSWKQEEVYESIRDRFVTGDWSKLLKEIKLLMLTLKMTVMMPSMVTLKI</sequence>
<gene>
    <name evidence="1" type="ORF">OWV82_007294</name>
</gene>
<feature type="non-terminal residue" evidence="1">
    <location>
        <position position="1"/>
    </location>
</feature>
<keyword evidence="2" id="KW-1185">Reference proteome</keyword>